<sequence length="386" mass="44271">MFSIIRTALFLQDVWLTISSFQPGWFPYVLTFVRMEHPGLTCQRVIQWAAKVQAILDCWYAEYGTTRVSDLVRHLPHTARSLVVAAVVANDVPLLKILHGNLWKSLVYLLDLGNLECAKLTMDLAAHFGHLNVVKFLHINRTEGCSSEAMELAAEHGHMEVLQWLHANRSEGCSSYAMDHAARNGHLEIVQWLHAQGYECTHKAMRYAYENGHFSVVKWLHAFRTEGCLRSIYLQPILGDATMTSAKEMIEWLCVNRCEIDPSLLLRQAVAMSQMDIIELLLDRFGVPWTSDLAARHKQVDVLRWIYARNPLLIDQKMLEIAQEGSSSLEVIRWLCEDVGVAVSHQVFEYSGFSQDVDQWLLDTNRLDDDTIQLRQTCTNNERKFE</sequence>
<feature type="chain" id="PRO_5026136995" evidence="1">
    <location>
        <begin position="20"/>
        <end position="386"/>
    </location>
</feature>
<dbReference type="Proteomes" id="UP000481153">
    <property type="component" value="Unassembled WGS sequence"/>
</dbReference>
<dbReference type="PANTHER" id="PTHR46586:SF3">
    <property type="entry name" value="ANKYRIN REPEAT-CONTAINING PROTEIN"/>
    <property type="match status" value="1"/>
</dbReference>
<name>A0A6G0XEP4_9STRA</name>
<evidence type="ECO:0000313" key="3">
    <source>
        <dbReference type="Proteomes" id="UP000481153"/>
    </source>
</evidence>
<dbReference type="AlphaFoldDB" id="A0A6G0XEP4"/>
<dbReference type="InterPro" id="IPR002110">
    <property type="entry name" value="Ankyrin_rpt"/>
</dbReference>
<proteinExistence type="predicted"/>
<dbReference type="VEuPathDB" id="FungiDB:AeMF1_012125"/>
<keyword evidence="3" id="KW-1185">Reference proteome</keyword>
<dbReference type="EMBL" id="VJMJ01000071">
    <property type="protein sequence ID" value="KAF0738662.1"/>
    <property type="molecule type" value="Genomic_DNA"/>
</dbReference>
<evidence type="ECO:0000313" key="2">
    <source>
        <dbReference type="EMBL" id="KAF0738662.1"/>
    </source>
</evidence>
<comment type="caution">
    <text evidence="2">The sequence shown here is derived from an EMBL/GenBank/DDBJ whole genome shotgun (WGS) entry which is preliminary data.</text>
</comment>
<dbReference type="InterPro" id="IPR052050">
    <property type="entry name" value="SecEffector_AnkRepeat"/>
</dbReference>
<reference evidence="2 3" key="1">
    <citation type="submission" date="2019-07" db="EMBL/GenBank/DDBJ databases">
        <title>Genomics analysis of Aphanomyces spp. identifies a new class of oomycete effector associated with host adaptation.</title>
        <authorList>
            <person name="Gaulin E."/>
        </authorList>
    </citation>
    <scope>NUCLEOTIDE SEQUENCE [LARGE SCALE GENOMIC DNA]</scope>
    <source>
        <strain evidence="2 3">ATCC 201684</strain>
    </source>
</reference>
<dbReference type="VEuPathDB" id="FungiDB:AeMF1_012126"/>
<dbReference type="SUPFAM" id="SSF48403">
    <property type="entry name" value="Ankyrin repeat"/>
    <property type="match status" value="1"/>
</dbReference>
<feature type="signal peptide" evidence="1">
    <location>
        <begin position="1"/>
        <end position="19"/>
    </location>
</feature>
<dbReference type="Pfam" id="PF13637">
    <property type="entry name" value="Ank_4"/>
    <property type="match status" value="1"/>
</dbReference>
<gene>
    <name evidence="2" type="ORF">Ae201684_005589</name>
</gene>
<organism evidence="2 3">
    <name type="scientific">Aphanomyces euteiches</name>
    <dbReference type="NCBI Taxonomy" id="100861"/>
    <lineage>
        <taxon>Eukaryota</taxon>
        <taxon>Sar</taxon>
        <taxon>Stramenopiles</taxon>
        <taxon>Oomycota</taxon>
        <taxon>Saprolegniomycetes</taxon>
        <taxon>Saprolegniales</taxon>
        <taxon>Verrucalvaceae</taxon>
        <taxon>Aphanomyces</taxon>
    </lineage>
</organism>
<dbReference type="Gene3D" id="1.25.40.20">
    <property type="entry name" value="Ankyrin repeat-containing domain"/>
    <property type="match status" value="1"/>
</dbReference>
<evidence type="ECO:0000256" key="1">
    <source>
        <dbReference type="SAM" id="SignalP"/>
    </source>
</evidence>
<accession>A0A6G0XEP4</accession>
<dbReference type="PANTHER" id="PTHR46586">
    <property type="entry name" value="ANKYRIN REPEAT-CONTAINING PROTEIN"/>
    <property type="match status" value="1"/>
</dbReference>
<keyword evidence="1" id="KW-0732">Signal</keyword>
<dbReference type="InterPro" id="IPR036770">
    <property type="entry name" value="Ankyrin_rpt-contain_sf"/>
</dbReference>
<protein>
    <submittedName>
        <fullName evidence="2">Uncharacterized protein</fullName>
    </submittedName>
</protein>